<protein>
    <recommendedName>
        <fullName evidence="3">Transferase family hexapeptide repeat protein</fullName>
    </recommendedName>
</protein>
<gene>
    <name evidence="1" type="ORF">BAY60_10435</name>
</gene>
<dbReference type="AlphaFoldDB" id="A0A2V4AYX8"/>
<dbReference type="PANTHER" id="PTHR43300">
    <property type="entry name" value="ACETYLTRANSFERASE"/>
    <property type="match status" value="1"/>
</dbReference>
<accession>A0A2V4AYX8</accession>
<evidence type="ECO:0000313" key="1">
    <source>
        <dbReference type="EMBL" id="PXY26913.1"/>
    </source>
</evidence>
<keyword evidence="2" id="KW-1185">Reference proteome</keyword>
<organism evidence="1 2">
    <name type="scientific">Prauserella muralis</name>
    <dbReference type="NCBI Taxonomy" id="588067"/>
    <lineage>
        <taxon>Bacteria</taxon>
        <taxon>Bacillati</taxon>
        <taxon>Actinomycetota</taxon>
        <taxon>Actinomycetes</taxon>
        <taxon>Pseudonocardiales</taxon>
        <taxon>Pseudonocardiaceae</taxon>
        <taxon>Prauserella</taxon>
    </lineage>
</organism>
<dbReference type="InterPro" id="IPR011004">
    <property type="entry name" value="Trimer_LpxA-like_sf"/>
</dbReference>
<dbReference type="Gene3D" id="2.160.10.10">
    <property type="entry name" value="Hexapeptide repeat proteins"/>
    <property type="match status" value="1"/>
</dbReference>
<evidence type="ECO:0008006" key="3">
    <source>
        <dbReference type="Google" id="ProtNLM"/>
    </source>
</evidence>
<dbReference type="EMBL" id="MASW01000002">
    <property type="protein sequence ID" value="PXY26913.1"/>
    <property type="molecule type" value="Genomic_DNA"/>
</dbReference>
<name>A0A2V4AYX8_9PSEU</name>
<sequence length="603" mass="64348">MTAPSLSAPACRGTHRRLLRIPSGRSARTLDAVVVATTWSVDALGGAAALARELGATLVALCSREATASDVATLADRLSTMDDGCEPDRLDWLAVDVPDGYQHPLFGFATSRASEAKVERLGDLSLKRNLGLTLATLLGWESALFLDEDITDLDADDVRHATASLGELAMVGLEVADFPDNSVVCHAHRLAGGRQDTFVSGSALLVDVGQAESFFPDVYNEDWLFLFDAACLRLVGRTGEVGQLPYEPFRNPERAVGEEFGDVLAEGLMELAHLRLPRAVADDPGYWHRFLARRREFIAQIAGRITDLPASPLRAQALTALHAAEDRRAAITPASCAAYLRTWDADTRAWASRTRDLPRTSSLRSALELLGLAGDAMSPRLDGRTRKGTTMIPGTVDCAATARVAPTAQLGAPYRLLQEGEWDRLHRPTVIGEGCDIGHFCVVGEEAQLGAGTILDTYCLVEGGATLGERVIVTHRASVGARAVVGHDSVIGCSLVCERSRIGNRCRVFGDLVHRQLDPTRPWDAPEAEESSPILEDGVFVGWGATVVGGITIGEGAYICAGATVTKDVAAGRIVTGSNDVSSPQDWKGSLGKSEFFRSAVAG</sequence>
<reference evidence="1 2" key="1">
    <citation type="submission" date="2016-07" db="EMBL/GenBank/DDBJ databases">
        <title>Draft genome sequence of Prauserella muralis DSM 45305, isolated from a mould-covered wall in an indoor environment.</title>
        <authorList>
            <person name="Ruckert C."/>
            <person name="Albersmeier A."/>
            <person name="Jiang C.-L."/>
            <person name="Jiang Y."/>
            <person name="Kalinowski J."/>
            <person name="Schneider O."/>
            <person name="Winkler A."/>
            <person name="Zotchev S.B."/>
        </authorList>
    </citation>
    <scope>NUCLEOTIDE SEQUENCE [LARGE SCALE GENOMIC DNA]</scope>
    <source>
        <strain evidence="1 2">DSM 45305</strain>
    </source>
</reference>
<dbReference type="SUPFAM" id="SSF51161">
    <property type="entry name" value="Trimeric LpxA-like enzymes"/>
    <property type="match status" value="1"/>
</dbReference>
<comment type="caution">
    <text evidence="1">The sequence shown here is derived from an EMBL/GenBank/DDBJ whole genome shotgun (WGS) entry which is preliminary data.</text>
</comment>
<dbReference type="Proteomes" id="UP000249915">
    <property type="component" value="Unassembled WGS sequence"/>
</dbReference>
<proteinExistence type="predicted"/>
<evidence type="ECO:0000313" key="2">
    <source>
        <dbReference type="Proteomes" id="UP000249915"/>
    </source>
</evidence>
<dbReference type="InterPro" id="IPR050179">
    <property type="entry name" value="Trans_hexapeptide_repeat"/>
</dbReference>